<dbReference type="InterPro" id="IPR043167">
    <property type="entry name" value="LpxI_C_sf"/>
</dbReference>
<dbReference type="Proteomes" id="UP000060487">
    <property type="component" value="Unassembled WGS sequence"/>
</dbReference>
<organism evidence="3 4">
    <name type="scientific">Candidatus Magnetominusculus xianensis</name>
    <dbReference type="NCBI Taxonomy" id="1748249"/>
    <lineage>
        <taxon>Bacteria</taxon>
        <taxon>Pseudomonadati</taxon>
        <taxon>Nitrospirota</taxon>
        <taxon>Nitrospiria</taxon>
        <taxon>Nitrospirales</taxon>
        <taxon>Nitrospiraceae</taxon>
        <taxon>Candidatus Magnetominusculus</taxon>
    </lineage>
</organism>
<reference evidence="3 4" key="1">
    <citation type="submission" date="2015-11" db="EMBL/GenBank/DDBJ databases">
        <authorList>
            <person name="Lin W."/>
        </authorList>
    </citation>
    <scope>NUCLEOTIDE SEQUENCE [LARGE SCALE GENOMIC DNA]</scope>
    <source>
        <strain evidence="3 4">HCH-1</strain>
    </source>
</reference>
<comment type="caution">
    <text evidence="3">The sequence shown here is derived from an EMBL/GenBank/DDBJ whole genome shotgun (WGS) entry which is preliminary data.</text>
</comment>
<accession>A0ABR5SGF0</accession>
<dbReference type="Gene3D" id="3.40.140.80">
    <property type="match status" value="1"/>
</dbReference>
<dbReference type="RefSeq" id="WP_085051862.1">
    <property type="nucleotide sequence ID" value="NZ_LNQR01000038.1"/>
</dbReference>
<dbReference type="InterPro" id="IPR053174">
    <property type="entry name" value="LpxI"/>
</dbReference>
<feature type="domain" description="LpxI N-terminal" evidence="2">
    <location>
        <begin position="10"/>
        <end position="137"/>
    </location>
</feature>
<evidence type="ECO:0000313" key="4">
    <source>
        <dbReference type="Proteomes" id="UP000060487"/>
    </source>
</evidence>
<evidence type="ECO:0000259" key="2">
    <source>
        <dbReference type="Pfam" id="PF17930"/>
    </source>
</evidence>
<evidence type="ECO:0000259" key="1">
    <source>
        <dbReference type="Pfam" id="PF06230"/>
    </source>
</evidence>
<evidence type="ECO:0000313" key="3">
    <source>
        <dbReference type="EMBL" id="KWT89590.1"/>
    </source>
</evidence>
<name>A0ABR5SGF0_9BACT</name>
<gene>
    <name evidence="3" type="ORF">ASN18_1220</name>
</gene>
<keyword evidence="4" id="KW-1185">Reference proteome</keyword>
<proteinExistence type="predicted"/>
<dbReference type="Pfam" id="PF06230">
    <property type="entry name" value="LpxI_C"/>
    <property type="match status" value="1"/>
</dbReference>
<dbReference type="Pfam" id="PF17930">
    <property type="entry name" value="LpxI_N"/>
    <property type="match status" value="1"/>
</dbReference>
<dbReference type="PANTHER" id="PTHR39962:SF1">
    <property type="entry name" value="LPXI FAMILY PROTEIN"/>
    <property type="match status" value="1"/>
</dbReference>
<dbReference type="Gene3D" id="3.40.50.20">
    <property type="match status" value="1"/>
</dbReference>
<feature type="domain" description="LpxI C-terminal" evidence="1">
    <location>
        <begin position="142"/>
        <end position="271"/>
    </location>
</feature>
<dbReference type="PANTHER" id="PTHR39962">
    <property type="entry name" value="BLL4848 PROTEIN"/>
    <property type="match status" value="1"/>
</dbReference>
<dbReference type="InterPro" id="IPR041255">
    <property type="entry name" value="LpxI_N"/>
</dbReference>
<dbReference type="EMBL" id="LNQR01000038">
    <property type="protein sequence ID" value="KWT89590.1"/>
    <property type="molecule type" value="Genomic_DNA"/>
</dbReference>
<protein>
    <recommendedName>
        <fullName evidence="5">Protein containing DUF1009</fullName>
    </recommendedName>
</protein>
<evidence type="ECO:0008006" key="5">
    <source>
        <dbReference type="Google" id="ProtNLM"/>
    </source>
</evidence>
<sequence>MPQDIERKPLGLIAGMGYLPMAVAEEAHRQGYKVFAVGLEPVVNEALRDYVDEFTIVNVAKLGTLIKTLKGAGLTEAVMAGKVPKSLLYKNKTMPDMKAVSFLIKLKDNNDDSILNALVEEFKSEGIKILNITDFTSGMLTPAGLLTKKGLSKDEQKDIDFGFPLAKEMGRLDIGQTIVVKGRAVMAVEAIEGTDMAIRRGGELAVTGAVVIKTSKPAQDKRFDYPAVGLDTIAAMKEVKARVLAVEADNTLIVQKDAVIKEAQAAGISIIGVKY</sequence>
<dbReference type="InterPro" id="IPR010415">
    <property type="entry name" value="LpxI_C"/>
</dbReference>